<feature type="transmembrane region" description="Helical" evidence="1">
    <location>
        <begin position="51"/>
        <end position="71"/>
    </location>
</feature>
<accession>A0A4Y3WNS6</accession>
<keyword evidence="3" id="KW-1185">Reference proteome</keyword>
<keyword evidence="1" id="KW-1133">Transmembrane helix</keyword>
<sequence length="200" mass="20883">MSGLRLTARSSLPGMTTLRRALVLAAIAILAALLAGLAVLDPFHLRHAQWFVAATVLATIVLVTLTLAVAVRIYALRVLVLVVGGIGAVGWAAVAYLTIGLDDERGAVAEVASGDRRLVVLEGEPFTIDTVFRVVLRSGAGPFEQESPVWLGEPEGAAPDEVSFRGADEVAVRTGGCVLVSRVEPVTLLVDPVHRGTAGC</sequence>
<name>A0A4Y3WNS6_9PSEU</name>
<keyword evidence="1" id="KW-0472">Membrane</keyword>
<keyword evidence="1" id="KW-0812">Transmembrane</keyword>
<feature type="transmembrane region" description="Helical" evidence="1">
    <location>
        <begin position="78"/>
        <end position="99"/>
    </location>
</feature>
<reference evidence="2 3" key="1">
    <citation type="submission" date="2019-06" db="EMBL/GenBank/DDBJ databases">
        <title>Whole genome shotgun sequence of Pseudonocardia hydrocarbonoxydans NBRC 14498.</title>
        <authorList>
            <person name="Hosoyama A."/>
            <person name="Uohara A."/>
            <person name="Ohji S."/>
            <person name="Ichikawa N."/>
        </authorList>
    </citation>
    <scope>NUCLEOTIDE SEQUENCE [LARGE SCALE GENOMIC DNA]</scope>
    <source>
        <strain evidence="2 3">NBRC 14498</strain>
    </source>
</reference>
<evidence type="ECO:0000313" key="3">
    <source>
        <dbReference type="Proteomes" id="UP000320338"/>
    </source>
</evidence>
<dbReference type="EMBL" id="BJNG01000020">
    <property type="protein sequence ID" value="GEC20562.1"/>
    <property type="molecule type" value="Genomic_DNA"/>
</dbReference>
<dbReference type="Proteomes" id="UP000320338">
    <property type="component" value="Unassembled WGS sequence"/>
</dbReference>
<evidence type="ECO:0000256" key="1">
    <source>
        <dbReference type="SAM" id="Phobius"/>
    </source>
</evidence>
<comment type="caution">
    <text evidence="2">The sequence shown here is derived from an EMBL/GenBank/DDBJ whole genome shotgun (WGS) entry which is preliminary data.</text>
</comment>
<evidence type="ECO:0000313" key="2">
    <source>
        <dbReference type="EMBL" id="GEC20562.1"/>
    </source>
</evidence>
<organism evidence="2 3">
    <name type="scientific">Pseudonocardia hydrocarbonoxydans</name>
    <dbReference type="NCBI Taxonomy" id="76726"/>
    <lineage>
        <taxon>Bacteria</taxon>
        <taxon>Bacillati</taxon>
        <taxon>Actinomycetota</taxon>
        <taxon>Actinomycetes</taxon>
        <taxon>Pseudonocardiales</taxon>
        <taxon>Pseudonocardiaceae</taxon>
        <taxon>Pseudonocardia</taxon>
    </lineage>
</organism>
<protein>
    <submittedName>
        <fullName evidence="2">Uncharacterized protein</fullName>
    </submittedName>
</protein>
<dbReference type="AlphaFoldDB" id="A0A4Y3WNS6"/>
<proteinExistence type="predicted"/>
<gene>
    <name evidence="2" type="ORF">PHY01_28450</name>
</gene>
<feature type="transmembrane region" description="Helical" evidence="1">
    <location>
        <begin position="21"/>
        <end position="39"/>
    </location>
</feature>